<feature type="compositionally biased region" description="Polar residues" evidence="1">
    <location>
        <begin position="74"/>
        <end position="84"/>
    </location>
</feature>
<evidence type="ECO:0000256" key="1">
    <source>
        <dbReference type="SAM" id="MobiDB-lite"/>
    </source>
</evidence>
<dbReference type="InterPro" id="IPR003675">
    <property type="entry name" value="Rce1/LyrA-like_dom"/>
</dbReference>
<reference evidence="3" key="1">
    <citation type="submission" date="2014-05" db="EMBL/GenBank/DDBJ databases">
        <title>The transcriptome of the halophilic microalga Tetraselmis sp. GSL018 isolated from the Great Salt Lake, Utah.</title>
        <authorList>
            <person name="Jinkerson R.E."/>
            <person name="D'Adamo S."/>
            <person name="Posewitz M.C."/>
        </authorList>
    </citation>
    <scope>NUCLEOTIDE SEQUENCE</scope>
    <source>
        <strain evidence="3">GSL018</strain>
    </source>
</reference>
<feature type="region of interest" description="Disordered" evidence="1">
    <location>
        <begin position="51"/>
        <end position="88"/>
    </location>
</feature>
<evidence type="ECO:0000313" key="3">
    <source>
        <dbReference type="EMBL" id="JAC66408.1"/>
    </source>
</evidence>
<evidence type="ECO:0000259" key="2">
    <source>
        <dbReference type="Pfam" id="PF02517"/>
    </source>
</evidence>
<gene>
    <name evidence="3" type="ORF">TSPGSL018_13727</name>
</gene>
<dbReference type="AlphaFoldDB" id="A0A061R343"/>
<dbReference type="EMBL" id="GBEZ01020241">
    <property type="protein sequence ID" value="JAC66408.1"/>
    <property type="molecule type" value="Transcribed_RNA"/>
</dbReference>
<dbReference type="GO" id="GO:0004175">
    <property type="term" value="F:endopeptidase activity"/>
    <property type="evidence" value="ECO:0007669"/>
    <property type="project" value="UniProtKB-ARBA"/>
</dbReference>
<feature type="domain" description="CAAX prenyl protease 2/Lysostaphin resistance protein A-like" evidence="2">
    <location>
        <begin position="214"/>
        <end position="307"/>
    </location>
</feature>
<organism evidence="3">
    <name type="scientific">Tetraselmis sp. GSL018</name>
    <dbReference type="NCBI Taxonomy" id="582737"/>
    <lineage>
        <taxon>Eukaryota</taxon>
        <taxon>Viridiplantae</taxon>
        <taxon>Chlorophyta</taxon>
        <taxon>core chlorophytes</taxon>
        <taxon>Chlorodendrophyceae</taxon>
        <taxon>Chlorodendrales</taxon>
        <taxon>Chlorodendraceae</taxon>
        <taxon>Tetraselmis</taxon>
    </lineage>
</organism>
<protein>
    <recommendedName>
        <fullName evidence="2">CAAX prenyl protease 2/Lysostaphin resistance protein A-like domain-containing protein</fullName>
    </recommendedName>
</protein>
<dbReference type="Pfam" id="PF02517">
    <property type="entry name" value="Rce1-like"/>
    <property type="match status" value="1"/>
</dbReference>
<accession>A0A061R343</accession>
<dbReference type="GO" id="GO:0080120">
    <property type="term" value="P:CAAX-box protein maturation"/>
    <property type="evidence" value="ECO:0007669"/>
    <property type="project" value="UniProtKB-ARBA"/>
</dbReference>
<proteinExistence type="predicted"/>
<name>A0A061R343_9CHLO</name>
<sequence>MLATTYLPLDIGVSNDRIFTTSCCLQLPRLPRTRPILRRHARFHRRLTGSRTVVEARSQPSEVGEDFGPDRDSSSNARGTSPGNYGNRFAAVRSGAQTRRADLLQRREAYNTELVASGLSASLGKIEPAQLVGLSALFYSAMTAAGLSLGEANGHMGIYLELVHSWDLLSGTVYLVPFVGGLVLAVNNAAALESLQEMKESYEQQLVPVLERIPWWGMCSLALSASVGEEVFFRGFLQSALDGALPLGGDAGLAASISITSLVFGALHAITPASFLWATAASVALGIEFHTAGLGSAIWTHWMYDWFAFYFLCKSWGSGRGGGEAPRQE</sequence>